<feature type="domain" description="NmrA-like" evidence="1">
    <location>
        <begin position="1"/>
        <end position="277"/>
    </location>
</feature>
<protein>
    <submittedName>
        <fullName evidence="2">SDR family oxidoreductase</fullName>
    </submittedName>
</protein>
<dbReference type="InterPro" id="IPR008030">
    <property type="entry name" value="NmrA-like"/>
</dbReference>
<dbReference type="Gene3D" id="3.90.25.10">
    <property type="entry name" value="UDP-galactose 4-epimerase, domain 1"/>
    <property type="match status" value="1"/>
</dbReference>
<name>A0ABS1TD45_9CLOT</name>
<evidence type="ECO:0000313" key="2">
    <source>
        <dbReference type="EMBL" id="MBL4935903.1"/>
    </source>
</evidence>
<proteinExistence type="predicted"/>
<dbReference type="InterPro" id="IPR051604">
    <property type="entry name" value="Ergot_Alk_Oxidoreductase"/>
</dbReference>
<reference evidence="2 3" key="1">
    <citation type="submission" date="2021-01" db="EMBL/GenBank/DDBJ databases">
        <title>Genome public.</title>
        <authorList>
            <person name="Liu C."/>
            <person name="Sun Q."/>
        </authorList>
    </citation>
    <scope>NUCLEOTIDE SEQUENCE [LARGE SCALE GENOMIC DNA]</scope>
    <source>
        <strain evidence="2 3">YIM B02515</strain>
    </source>
</reference>
<dbReference type="RefSeq" id="WP_202748490.1">
    <property type="nucleotide sequence ID" value="NZ_JAESWC010000002.1"/>
</dbReference>
<dbReference type="Proteomes" id="UP000632377">
    <property type="component" value="Unassembled WGS sequence"/>
</dbReference>
<dbReference type="InterPro" id="IPR036291">
    <property type="entry name" value="NAD(P)-bd_dom_sf"/>
</dbReference>
<gene>
    <name evidence="2" type="ORF">JK636_09035</name>
</gene>
<evidence type="ECO:0000313" key="3">
    <source>
        <dbReference type="Proteomes" id="UP000632377"/>
    </source>
</evidence>
<dbReference type="SUPFAM" id="SSF51735">
    <property type="entry name" value="NAD(P)-binding Rossmann-fold domains"/>
    <property type="match status" value="1"/>
</dbReference>
<sequence length="285" mass="32466">MKGKVLVTGFTGNVGSFVGKYLKEAGVNFKAAVRNVKRAEEKYSNEIEFVEFDFEKASTFDKALEDVDKIFLMRPPAVSDAKKYVKPFIEKAKEKGIKQIVFLSLMGIEHNPIPPHYKIEKFIVESGIPYTFLRPSFFMQNLDTTHRFDIKENKDLFIPAGKSKSSFIDTRDIGEAAAKVLIEDNHLNKAYTLTGSEALDYYEVAEIFSKALGKKIIYSNPSPLRFRKVMINRGIDKTFANVMVGLYMSTKMGMAKKVTSELEKILGRKPTSVEKYIQDYIDCWK</sequence>
<accession>A0ABS1TD45</accession>
<dbReference type="Gene3D" id="3.40.50.720">
    <property type="entry name" value="NAD(P)-binding Rossmann-like Domain"/>
    <property type="match status" value="1"/>
</dbReference>
<comment type="caution">
    <text evidence="2">The sequence shown here is derived from an EMBL/GenBank/DDBJ whole genome shotgun (WGS) entry which is preliminary data.</text>
</comment>
<dbReference type="CDD" id="cd05269">
    <property type="entry name" value="TMR_SDR_a"/>
    <property type="match status" value="1"/>
</dbReference>
<dbReference type="PANTHER" id="PTHR43162:SF1">
    <property type="entry name" value="PRESTALK A DIFFERENTIATION PROTEIN A"/>
    <property type="match status" value="1"/>
</dbReference>
<organism evidence="2 3">
    <name type="scientific">Clostridium rhizosphaerae</name>
    <dbReference type="NCBI Taxonomy" id="2803861"/>
    <lineage>
        <taxon>Bacteria</taxon>
        <taxon>Bacillati</taxon>
        <taxon>Bacillota</taxon>
        <taxon>Clostridia</taxon>
        <taxon>Eubacteriales</taxon>
        <taxon>Clostridiaceae</taxon>
        <taxon>Clostridium</taxon>
    </lineage>
</organism>
<dbReference type="PANTHER" id="PTHR43162">
    <property type="match status" value="1"/>
</dbReference>
<evidence type="ECO:0000259" key="1">
    <source>
        <dbReference type="Pfam" id="PF05368"/>
    </source>
</evidence>
<dbReference type="EMBL" id="JAESWC010000002">
    <property type="protein sequence ID" value="MBL4935903.1"/>
    <property type="molecule type" value="Genomic_DNA"/>
</dbReference>
<keyword evidence="3" id="KW-1185">Reference proteome</keyword>
<dbReference type="Pfam" id="PF05368">
    <property type="entry name" value="NmrA"/>
    <property type="match status" value="1"/>
</dbReference>